<dbReference type="InterPro" id="IPR011049">
    <property type="entry name" value="Serralysin-like_metalloprot_C"/>
</dbReference>
<dbReference type="Gene3D" id="2.150.10.10">
    <property type="entry name" value="Serralysin-like metalloprotease, C-terminal"/>
    <property type="match status" value="1"/>
</dbReference>
<accession>A0A2S7XUE8</accession>
<evidence type="ECO:0000313" key="1">
    <source>
        <dbReference type="EMBL" id="PQJ97330.1"/>
    </source>
</evidence>
<protein>
    <recommendedName>
        <fullName evidence="3">Peptidase M10 serralysin C-terminal domain-containing protein</fullName>
    </recommendedName>
</protein>
<evidence type="ECO:0008006" key="3">
    <source>
        <dbReference type="Google" id="ProtNLM"/>
    </source>
</evidence>
<name>A0A2S7XUE8_9GAMM</name>
<dbReference type="Proteomes" id="UP000239936">
    <property type="component" value="Unassembled WGS sequence"/>
</dbReference>
<dbReference type="AlphaFoldDB" id="A0A2S7XUE8"/>
<dbReference type="EMBL" id="PPGH01000013">
    <property type="protein sequence ID" value="PQJ97330.1"/>
    <property type="molecule type" value="Genomic_DNA"/>
</dbReference>
<keyword evidence="2" id="KW-1185">Reference proteome</keyword>
<reference evidence="1 2" key="1">
    <citation type="submission" date="2018-01" db="EMBL/GenBank/DDBJ databases">
        <title>The complete genome sequence of Chromatium okenii LaCa, a purple sulfur bacterium with a turbulent life.</title>
        <authorList>
            <person name="Luedin S.M."/>
            <person name="Liechti N."/>
            <person name="Storelli N."/>
            <person name="Danza F."/>
            <person name="Wittwer M."/>
            <person name="Pothier J.F."/>
            <person name="Tonolla M.A."/>
        </authorList>
    </citation>
    <scope>NUCLEOTIDE SEQUENCE [LARGE SCALE GENOMIC DNA]</scope>
    <source>
        <strain evidence="1 2">LaCa</strain>
    </source>
</reference>
<comment type="caution">
    <text evidence="1">The sequence shown here is derived from an EMBL/GenBank/DDBJ whole genome shotgun (WGS) entry which is preliminary data.</text>
</comment>
<organism evidence="1 2">
    <name type="scientific">Chromatium okenii</name>
    <dbReference type="NCBI Taxonomy" id="61644"/>
    <lineage>
        <taxon>Bacteria</taxon>
        <taxon>Pseudomonadati</taxon>
        <taxon>Pseudomonadota</taxon>
        <taxon>Gammaproteobacteria</taxon>
        <taxon>Chromatiales</taxon>
        <taxon>Chromatiaceae</taxon>
        <taxon>Chromatium</taxon>
    </lineage>
</organism>
<evidence type="ECO:0000313" key="2">
    <source>
        <dbReference type="Proteomes" id="UP000239936"/>
    </source>
</evidence>
<sequence>MSSLAFYSGTFAFISNAAFGGKVGELRFEINAGNVLVTGDINGDKVADFAIQLTGVTTPMVAADFVL</sequence>
<proteinExistence type="predicted"/>
<gene>
    <name evidence="1" type="ORF">CXB77_02005</name>
</gene>